<feature type="signal peptide" evidence="1">
    <location>
        <begin position="1"/>
        <end position="19"/>
    </location>
</feature>
<evidence type="ECO:0000313" key="2">
    <source>
        <dbReference type="EMBL" id="MBB5233300.1"/>
    </source>
</evidence>
<gene>
    <name evidence="2" type="ORF">HNQ09_000717</name>
</gene>
<dbReference type="AlphaFoldDB" id="A0A7W8LP95"/>
<evidence type="ECO:0000313" key="3">
    <source>
        <dbReference type="Proteomes" id="UP000525389"/>
    </source>
</evidence>
<reference evidence="2 3" key="1">
    <citation type="submission" date="2020-08" db="EMBL/GenBank/DDBJ databases">
        <title>Genomic Encyclopedia of Type Strains, Phase IV (KMG-IV): sequencing the most valuable type-strain genomes for metagenomic binning, comparative biology and taxonomic classification.</title>
        <authorList>
            <person name="Goeker M."/>
        </authorList>
    </citation>
    <scope>NUCLEOTIDE SEQUENCE [LARGE SCALE GENOMIC DNA]</scope>
    <source>
        <strain evidence="2 3">DSM 101791</strain>
    </source>
</reference>
<dbReference type="RefSeq" id="WP_184025578.1">
    <property type="nucleotide sequence ID" value="NZ_JACHFN010000002.1"/>
</dbReference>
<keyword evidence="3" id="KW-1185">Reference proteome</keyword>
<organism evidence="2 3">
    <name type="scientific">Deinococcus budaensis</name>
    <dbReference type="NCBI Taxonomy" id="1665626"/>
    <lineage>
        <taxon>Bacteria</taxon>
        <taxon>Thermotogati</taxon>
        <taxon>Deinococcota</taxon>
        <taxon>Deinococci</taxon>
        <taxon>Deinococcales</taxon>
        <taxon>Deinococcaceae</taxon>
        <taxon>Deinococcus</taxon>
    </lineage>
</organism>
<dbReference type="EMBL" id="JACHFN010000002">
    <property type="protein sequence ID" value="MBB5233300.1"/>
    <property type="molecule type" value="Genomic_DNA"/>
</dbReference>
<dbReference type="Proteomes" id="UP000525389">
    <property type="component" value="Unassembled WGS sequence"/>
</dbReference>
<comment type="caution">
    <text evidence="2">The sequence shown here is derived from an EMBL/GenBank/DDBJ whole genome shotgun (WGS) entry which is preliminary data.</text>
</comment>
<proteinExistence type="predicted"/>
<feature type="chain" id="PRO_5030776974" evidence="1">
    <location>
        <begin position="20"/>
        <end position="260"/>
    </location>
</feature>
<accession>A0A7W8LP95</accession>
<protein>
    <submittedName>
        <fullName evidence="2">Uncharacterized protein</fullName>
    </submittedName>
</protein>
<sequence length="260" mass="28698">MPRRSVLLACALSSAPALVGVSAQTLRSQAAPLPHVTLKAPGYTVQTEVRKAVVYPESGPNVGPYFQFSPAQVRVVLNRPGEHWKPGFEADVPPASVTVTPVQNWLTLYKGPTARVVKERLDLLRKINAGQQDMGQFRNWLELPYFPLRNSAQAVSGAVKRINTGHLRGVRYLAVYSQESLKAYPRSAAFYTFQGLTRDGKHLVSVRLPYAPRSFPVEPGEGVLPEKGWLAYRQQAQTKLDAESGKLGQLDALVQSIRVR</sequence>
<name>A0A7W8LP95_9DEIO</name>
<evidence type="ECO:0000256" key="1">
    <source>
        <dbReference type="SAM" id="SignalP"/>
    </source>
</evidence>
<keyword evidence="1" id="KW-0732">Signal</keyword>